<keyword evidence="9" id="KW-1185">Reference proteome</keyword>
<dbReference type="InterPro" id="IPR005543">
    <property type="entry name" value="PASTA_dom"/>
</dbReference>
<dbReference type="InterPro" id="IPR011927">
    <property type="entry name" value="SpoVD_pbp"/>
</dbReference>
<dbReference type="Gene3D" id="3.30.450.330">
    <property type="match status" value="1"/>
</dbReference>
<evidence type="ECO:0000256" key="2">
    <source>
        <dbReference type="ARBA" id="ARBA00007171"/>
    </source>
</evidence>
<dbReference type="Gene3D" id="3.90.1310.10">
    <property type="entry name" value="Penicillin-binding protein 2a (Domain 2)"/>
    <property type="match status" value="1"/>
</dbReference>
<dbReference type="SUPFAM" id="SSF54184">
    <property type="entry name" value="Penicillin-binding protein 2x (pbp-2x), c-terminal domain"/>
    <property type="match status" value="2"/>
</dbReference>
<evidence type="ECO:0000259" key="5">
    <source>
        <dbReference type="PROSITE" id="PS51178"/>
    </source>
</evidence>
<dbReference type="KEGG" id="cpat:CLPA_c18540"/>
<dbReference type="Gene3D" id="3.40.710.10">
    <property type="entry name" value="DD-peptidase/beta-lactamase superfamily"/>
    <property type="match status" value="1"/>
</dbReference>
<dbReference type="RefSeq" id="WP_003444071.1">
    <property type="nucleotide sequence ID" value="NZ_ANZB01000004.1"/>
</dbReference>
<sequence length="730" mass="80214">MSKRTYRDHVMIKNRLFFVLIIFIIIFALLVCRLFKVNVILSPKYKKMAVDQWTSEVKISAKRGKILDRNGQELAVSGNVYRVDLDLSTIRADLNSTKKMDMNTLAQKLAEATGKKTEDVNKLLNYKLPNGNPAGSATLARRVEKDVADKVSDIKVNGIIVSPDTKRYYVNNNFLAQVIGHTNSDGKGLTGVELEYDNYLSGTPGKRIAEIGKNSKDLPYTISDYTKPSNGKDVVLTIDENIQEFAEKNAQQALSDNKAKAVSIVVANPKNGEILAMVNKPDYNPNDPWEKGKSFNELQSEWRNRAVNDAYEPGSIFKVITATAAMEEKVVKETDQFNCTGAITIANKIIHCWKRTGHGQESFVDIIKNSCNVGFATLGQRLGAANLNKWINKFGFGQKTGIDLPGEAKGIVKATNKITPVDVATIAFGQANTVSMVQYLSAFNAVANNGVWVRPHVMKKIVHYDSNNKEIIDKNYDDYGTKKVVDENVAKELRGYLEKVISEGGGKKAFIDGYHIAGKTGTAQKPNPKGGGYESGKYVASFAGMAPAEDPQVTVMVSIDEPDPSNYYAGQIATPVAKQMFSDIFNYLNIKTEASNEDVTKSMLNDVVVPNVRGMKISDAQKILKENNLTFDADQNGDYVTNMTPLPGATVKEGTKIILYTGSSPNYNNKDIEVPDLDGLSKEKASQILEELGLKANFSGQGMVSEQDITEGTRVQKGTTVNLELEIIGD</sequence>
<dbReference type="SUPFAM" id="SSF56519">
    <property type="entry name" value="Penicillin binding protein dimerisation domain"/>
    <property type="match status" value="1"/>
</dbReference>
<keyword evidence="4" id="KW-1133">Transmembrane helix</keyword>
<evidence type="ECO:0000313" key="6">
    <source>
        <dbReference type="EMBL" id="AJA51912.1"/>
    </source>
</evidence>
<keyword evidence="7" id="KW-0808">Transferase</keyword>
<feature type="domain" description="PASTA" evidence="5">
    <location>
        <begin position="598"/>
        <end position="663"/>
    </location>
</feature>
<keyword evidence="7" id="KW-0328">Glycosyltransferase</keyword>
<feature type="transmembrane region" description="Helical" evidence="4">
    <location>
        <begin position="16"/>
        <end position="36"/>
    </location>
</feature>
<dbReference type="Proteomes" id="UP000030905">
    <property type="component" value="Chromosome"/>
</dbReference>
<dbReference type="PANTHER" id="PTHR30627">
    <property type="entry name" value="PEPTIDOGLYCAN D,D-TRANSPEPTIDASE"/>
    <property type="match status" value="1"/>
</dbReference>
<dbReference type="InterPro" id="IPR036138">
    <property type="entry name" value="PBP_dimer_sf"/>
</dbReference>
<dbReference type="GO" id="GO:0008658">
    <property type="term" value="F:penicillin binding"/>
    <property type="evidence" value="ECO:0007669"/>
    <property type="project" value="InterPro"/>
</dbReference>
<evidence type="ECO:0000256" key="1">
    <source>
        <dbReference type="ARBA" id="ARBA00004370"/>
    </source>
</evidence>
<dbReference type="PATRIC" id="fig|1262449.3.peg.1692"/>
<dbReference type="PROSITE" id="PS51178">
    <property type="entry name" value="PASTA"/>
    <property type="match status" value="2"/>
</dbReference>
<dbReference type="Pfam" id="PF00905">
    <property type="entry name" value="Transpeptidase"/>
    <property type="match status" value="1"/>
</dbReference>
<dbReference type="SUPFAM" id="SSF56601">
    <property type="entry name" value="beta-lactamase/transpeptidase-like"/>
    <property type="match status" value="1"/>
</dbReference>
<comment type="subcellular location">
    <subcellularLocation>
        <location evidence="1">Membrane</location>
    </subcellularLocation>
</comment>
<dbReference type="InterPro" id="IPR005311">
    <property type="entry name" value="PBP_dimer"/>
</dbReference>
<evidence type="ECO:0000313" key="9">
    <source>
        <dbReference type="Proteomes" id="UP000030905"/>
    </source>
</evidence>
<evidence type="ECO:0000313" key="8">
    <source>
        <dbReference type="Proteomes" id="UP000028042"/>
    </source>
</evidence>
<dbReference type="GO" id="GO:0016757">
    <property type="term" value="F:glycosyltransferase activity"/>
    <property type="evidence" value="ECO:0007669"/>
    <property type="project" value="UniProtKB-KW"/>
</dbReference>
<dbReference type="PANTHER" id="PTHR30627:SF1">
    <property type="entry name" value="PEPTIDOGLYCAN D,D-TRANSPEPTIDASE FTSI"/>
    <property type="match status" value="1"/>
</dbReference>
<reference evidence="7" key="2">
    <citation type="submission" date="2015-10" db="EMBL/GenBank/DDBJ databases">
        <title>Improved Draft Genome Sequence of Clostridium pasteurianum Strain ATCC 6013 (DSM 525) Using a Hybrid Next-Generation Sequencing Approach.</title>
        <authorList>
            <person name="Pyne M.E."/>
            <person name="Utturkar S.M."/>
            <person name="Brown S.D."/>
            <person name="Moo-Young M."/>
            <person name="Chung D.A."/>
            <person name="Chou P.C."/>
        </authorList>
    </citation>
    <scope>NUCLEOTIDE SEQUENCE</scope>
    <source>
        <strain evidence="7">ATCC 6013</strain>
    </source>
</reference>
<dbReference type="EMBL" id="CP009268">
    <property type="protein sequence ID" value="AJA51912.1"/>
    <property type="molecule type" value="Genomic_DNA"/>
</dbReference>
<dbReference type="NCBIfam" id="TIGR02214">
    <property type="entry name" value="spoVD_pbp"/>
    <property type="match status" value="1"/>
</dbReference>
<dbReference type="InterPro" id="IPR050515">
    <property type="entry name" value="Beta-lactam/transpept"/>
</dbReference>
<evidence type="ECO:0000256" key="3">
    <source>
        <dbReference type="ARBA" id="ARBA00023136"/>
    </source>
</evidence>
<dbReference type="CDD" id="cd06575">
    <property type="entry name" value="PASTA_Pbp2x-like_2"/>
    <property type="match status" value="1"/>
</dbReference>
<dbReference type="GeneID" id="93074012"/>
<keyword evidence="3 4" id="KW-0472">Membrane</keyword>
<reference evidence="6 9" key="1">
    <citation type="journal article" date="2015" name="Genome Announc.">
        <title>Complete Genome Sequence of the Nitrogen-Fixing and Solvent-Producing Clostridium pasteurianum DSM 525.</title>
        <authorList>
            <person name="Poehlein A."/>
            <person name="Grosse-Honebrink A."/>
            <person name="Zhang Y."/>
            <person name="Minton N.P."/>
            <person name="Daniel R."/>
        </authorList>
    </citation>
    <scope>NUCLEOTIDE SEQUENCE [LARGE SCALE GENOMIC DNA]</scope>
    <source>
        <strain evidence="6">DSM 525</strain>
        <strain evidence="9">DSM 525 / ATCC 6013</strain>
    </source>
</reference>
<accession>A0A0H3J384</accession>
<evidence type="ECO:0000256" key="4">
    <source>
        <dbReference type="SAM" id="Phobius"/>
    </source>
</evidence>
<dbReference type="eggNOG" id="COG0768">
    <property type="taxonomic scope" value="Bacteria"/>
</dbReference>
<dbReference type="Gene3D" id="3.30.10.20">
    <property type="match status" value="2"/>
</dbReference>
<dbReference type="CDD" id="cd06576">
    <property type="entry name" value="PASTA_Pbp2x-like_1"/>
    <property type="match status" value="1"/>
</dbReference>
<dbReference type="InterPro" id="IPR012338">
    <property type="entry name" value="Beta-lactam/transpept-like"/>
</dbReference>
<dbReference type="Pfam" id="PF03793">
    <property type="entry name" value="PASTA"/>
    <property type="match status" value="2"/>
</dbReference>
<dbReference type="KEGG" id="cpae:CPAST_c18540"/>
<reference evidence="7 8" key="3">
    <citation type="journal article" name="Genome Announc.">
        <title>Improved Draft Genome Sequence of Clostridium pasteurianum Strain ATCC 6013 (DSM 525) Using a Hybrid Next-Generation Sequencing Approach.</title>
        <authorList>
            <person name="Pyne M.E."/>
            <person name="Utturkar S."/>
            <person name="Brown S.D."/>
            <person name="Moo-Young M."/>
            <person name="Chung D.A."/>
            <person name="Chou C.P."/>
        </authorList>
    </citation>
    <scope>NUCLEOTIDE SEQUENCE [LARGE SCALE GENOMIC DNA]</scope>
    <source>
        <strain evidence="7 8">ATCC 6013</strain>
    </source>
</reference>
<dbReference type="Proteomes" id="UP000028042">
    <property type="component" value="Unassembled WGS sequence"/>
</dbReference>
<name>A0A0H3J384_CLOPA</name>
<dbReference type="EC" id="2.4.1.129" evidence="7"/>
<dbReference type="GO" id="GO:0005886">
    <property type="term" value="C:plasma membrane"/>
    <property type="evidence" value="ECO:0007669"/>
    <property type="project" value="TreeGrafter"/>
</dbReference>
<dbReference type="EMBL" id="JPGY02000001">
    <property type="protein sequence ID" value="KRU12080.1"/>
    <property type="molecule type" value="Genomic_DNA"/>
</dbReference>
<evidence type="ECO:0000313" key="7">
    <source>
        <dbReference type="EMBL" id="KRU12080.1"/>
    </source>
</evidence>
<comment type="similarity">
    <text evidence="2">Belongs to the transpeptidase family.</text>
</comment>
<feature type="domain" description="PASTA" evidence="5">
    <location>
        <begin position="668"/>
        <end position="727"/>
    </location>
</feature>
<dbReference type="GO" id="GO:0071555">
    <property type="term" value="P:cell wall organization"/>
    <property type="evidence" value="ECO:0007669"/>
    <property type="project" value="TreeGrafter"/>
</dbReference>
<proteinExistence type="inferred from homology"/>
<dbReference type="Pfam" id="PF03717">
    <property type="entry name" value="PBP_dimer"/>
    <property type="match status" value="1"/>
</dbReference>
<gene>
    <name evidence="6" type="primary">spoVD1</name>
    <name evidence="6" type="ORF">CLPA_c18540</name>
    <name evidence="7" type="ORF">CP6013_01327</name>
</gene>
<dbReference type="InterPro" id="IPR001460">
    <property type="entry name" value="PCN-bd_Tpept"/>
</dbReference>
<organism evidence="6 9">
    <name type="scientific">Clostridium pasteurianum DSM 525 = ATCC 6013</name>
    <dbReference type="NCBI Taxonomy" id="1262449"/>
    <lineage>
        <taxon>Bacteria</taxon>
        <taxon>Bacillati</taxon>
        <taxon>Bacillota</taxon>
        <taxon>Clostridia</taxon>
        <taxon>Eubacteriales</taxon>
        <taxon>Clostridiaceae</taxon>
        <taxon>Clostridium</taxon>
    </lineage>
</organism>
<dbReference type="SMART" id="SM00740">
    <property type="entry name" value="PASTA"/>
    <property type="match status" value="2"/>
</dbReference>
<protein>
    <submittedName>
        <fullName evidence="7">Putative PASTA sensor protein</fullName>
        <ecNumber evidence="7">2.4.1.129</ecNumber>
    </submittedName>
    <submittedName>
        <fullName evidence="6">Stage V sporulation protein D</fullName>
    </submittedName>
</protein>
<dbReference type="AlphaFoldDB" id="A0A0H3J384"/>
<keyword evidence="4" id="KW-0812">Transmembrane</keyword>